<name>A0ABV4NT60_9GAMM</name>
<evidence type="ECO:0000313" key="1">
    <source>
        <dbReference type="EMBL" id="MFA0809296.1"/>
    </source>
</evidence>
<sequence>MKYQFTVSAEGIKRTLADTFTSDITFLTELCQNAQRAGASQVSIDYLESERILIITDNGVGFSETGWESFFTVGQSGWGKEVIQTQNPFGIGCAACLYSASEICIRSGEYQVHFFTEALLGGDDVEREKLDDEITGSIIMLKLKAEINIDQILHSVKSTFEAFSIPIILNNEIISRPLALDSDRNFIETELGHLTLVKPDLNDSVSRSSIRGFNVGYILQGFKLKDSASIPNAWIHLRPEKYRARVPDRDCLVGDVSSIQKRAKEILKEVYRQQLEDKHKQVGLDEFSKHHWFEANAFAPELIEKAPAPSFLFFTPGTIPFEGYDDKFSNGEVYNGNSIELYTPKDFLDRYVFELNSECVFDEYDADSFIFGNYAHLLSDLYLDPRDIPFNHWLQDKLVKWNNNDEIGSTLLPKGDVREFTVSTAGFFNKQVVLCDSYELTVDGLTNKNGEPVNLGSVTSETVAISFASAIYIPSKCTSIESVCRQTVNVNKGHWEFEVDEEYLSQIVKELWSVTHIKRGGSISDLLLNIISEHDAEIKVLANELENKEYHITFTPDASMEITEIFH</sequence>
<dbReference type="InterPro" id="IPR036890">
    <property type="entry name" value="HATPase_C_sf"/>
</dbReference>
<dbReference type="SUPFAM" id="SSF55874">
    <property type="entry name" value="ATPase domain of HSP90 chaperone/DNA topoisomerase II/histidine kinase"/>
    <property type="match status" value="1"/>
</dbReference>
<evidence type="ECO:0000313" key="2">
    <source>
        <dbReference type="Proteomes" id="UP001569428"/>
    </source>
</evidence>
<proteinExistence type="predicted"/>
<dbReference type="Proteomes" id="UP001569428">
    <property type="component" value="Unassembled WGS sequence"/>
</dbReference>
<dbReference type="Gene3D" id="3.30.565.10">
    <property type="entry name" value="Histidine kinase-like ATPase, C-terminal domain"/>
    <property type="match status" value="1"/>
</dbReference>
<comment type="caution">
    <text evidence="1">The sequence shown here is derived from an EMBL/GenBank/DDBJ whole genome shotgun (WGS) entry which is preliminary data.</text>
</comment>
<dbReference type="RefSeq" id="WP_371836917.1">
    <property type="nucleotide sequence ID" value="NZ_JBGMEK010000001.1"/>
</dbReference>
<organism evidence="1 2">
    <name type="scientific">Microbulbifer epialgicus</name>
    <dbReference type="NCBI Taxonomy" id="393907"/>
    <lineage>
        <taxon>Bacteria</taxon>
        <taxon>Pseudomonadati</taxon>
        <taxon>Pseudomonadota</taxon>
        <taxon>Gammaproteobacteria</taxon>
        <taxon>Cellvibrionales</taxon>
        <taxon>Microbulbiferaceae</taxon>
        <taxon>Microbulbifer</taxon>
    </lineage>
</organism>
<evidence type="ECO:0008006" key="3">
    <source>
        <dbReference type="Google" id="ProtNLM"/>
    </source>
</evidence>
<accession>A0ABV4NT60</accession>
<gene>
    <name evidence="1" type="ORF">ACCI49_00070</name>
</gene>
<reference evidence="1 2" key="1">
    <citation type="submission" date="2024-08" db="EMBL/GenBank/DDBJ databases">
        <authorList>
            <person name="Ishaq N."/>
        </authorList>
    </citation>
    <scope>NUCLEOTIDE SEQUENCE [LARGE SCALE GENOMIC DNA]</scope>
    <source>
        <strain evidence="1 2">DSM 18651</strain>
    </source>
</reference>
<dbReference type="EMBL" id="JBGMEK010000001">
    <property type="protein sequence ID" value="MFA0809296.1"/>
    <property type="molecule type" value="Genomic_DNA"/>
</dbReference>
<protein>
    <recommendedName>
        <fullName evidence="3">Histidine kinase-, DNA gyrase B-, and HSP90-like ATPase</fullName>
    </recommendedName>
</protein>
<keyword evidence="2" id="KW-1185">Reference proteome</keyword>